<dbReference type="Proteomes" id="UP000887578">
    <property type="component" value="Unplaced"/>
</dbReference>
<evidence type="ECO:0000313" key="1">
    <source>
        <dbReference type="Proteomes" id="UP000887578"/>
    </source>
</evidence>
<name>A0A914QA32_9BILA</name>
<reference evidence="2" key="1">
    <citation type="submission" date="2022-11" db="UniProtKB">
        <authorList>
            <consortium name="WormBaseParasite"/>
        </authorList>
    </citation>
    <scope>IDENTIFICATION</scope>
</reference>
<dbReference type="AlphaFoldDB" id="A0A914QA32"/>
<evidence type="ECO:0000313" key="2">
    <source>
        <dbReference type="WBParaSite" id="PDA_v2.g24029.t1"/>
    </source>
</evidence>
<dbReference type="WBParaSite" id="PDA_v2.g24029.t1">
    <property type="protein sequence ID" value="PDA_v2.g24029.t1"/>
    <property type="gene ID" value="PDA_v2.g24029"/>
</dbReference>
<organism evidence="1 2">
    <name type="scientific">Panagrolaimus davidi</name>
    <dbReference type="NCBI Taxonomy" id="227884"/>
    <lineage>
        <taxon>Eukaryota</taxon>
        <taxon>Metazoa</taxon>
        <taxon>Ecdysozoa</taxon>
        <taxon>Nematoda</taxon>
        <taxon>Chromadorea</taxon>
        <taxon>Rhabditida</taxon>
        <taxon>Tylenchina</taxon>
        <taxon>Panagrolaimomorpha</taxon>
        <taxon>Panagrolaimoidea</taxon>
        <taxon>Panagrolaimidae</taxon>
        <taxon>Panagrolaimus</taxon>
    </lineage>
</organism>
<protein>
    <submittedName>
        <fullName evidence="2">Uncharacterized protein</fullName>
    </submittedName>
</protein>
<keyword evidence="1" id="KW-1185">Reference proteome</keyword>
<accession>A0A914QA32</accession>
<sequence>MNDIDVVDAEILALPKDVHALKFSLSIDVSNFMEYNVSGIICKKVSRLPKQLDAKNLTIPVIGFFSELSFMYVKGENGYKLLNSWNGDQGKDLYISFNEKKIKFFEDAVKVFICGSSSVVHDLIKIMSTSPSKSSTIRPTHGYIISSDSDHPILLDFRNFLGERKASTQG</sequence>
<proteinExistence type="predicted"/>